<evidence type="ECO:0000256" key="10">
    <source>
        <dbReference type="RuleBase" id="RU363039"/>
    </source>
</evidence>
<dbReference type="InterPro" id="IPR009080">
    <property type="entry name" value="tRNAsynth_Ia_anticodon-bd"/>
</dbReference>
<dbReference type="PRINTS" id="PR01041">
    <property type="entry name" value="TRNASYNTHMET"/>
</dbReference>
<evidence type="ECO:0000256" key="9">
    <source>
        <dbReference type="ARBA" id="ARBA00030904"/>
    </source>
</evidence>
<dbReference type="GeneID" id="30984352"/>
<keyword evidence="4 10" id="KW-0547">Nucleotide-binding</keyword>
<dbReference type="GO" id="GO:0005739">
    <property type="term" value="C:mitochondrion"/>
    <property type="evidence" value="ECO:0007669"/>
    <property type="project" value="EnsemblFungi"/>
</dbReference>
<dbReference type="InterPro" id="IPR014758">
    <property type="entry name" value="Met-tRNA_synth"/>
</dbReference>
<dbReference type="InterPro" id="IPR015413">
    <property type="entry name" value="Methionyl/Leucyl_tRNA_Synth"/>
</dbReference>
<dbReference type="Gene3D" id="2.170.220.10">
    <property type="match status" value="1"/>
</dbReference>
<dbReference type="EMBL" id="KV453913">
    <property type="protein sequence ID" value="ODV78714.1"/>
    <property type="molecule type" value="Genomic_DNA"/>
</dbReference>
<dbReference type="Pfam" id="PF09334">
    <property type="entry name" value="tRNA-synt_1g"/>
    <property type="match status" value="1"/>
</dbReference>
<dbReference type="PANTHER" id="PTHR43326">
    <property type="entry name" value="METHIONYL-TRNA SYNTHETASE"/>
    <property type="match status" value="1"/>
</dbReference>
<evidence type="ECO:0000256" key="6">
    <source>
        <dbReference type="ARBA" id="ARBA00022917"/>
    </source>
</evidence>
<name>A0A1E4SGT1_9ASCO</name>
<dbReference type="PANTHER" id="PTHR43326:SF1">
    <property type="entry name" value="METHIONINE--TRNA LIGASE, MITOCHONDRIAL"/>
    <property type="match status" value="1"/>
</dbReference>
<keyword evidence="6 10" id="KW-0648">Protein biosynthesis</keyword>
<accession>A0A1E4SGT1</accession>
<dbReference type="InterPro" id="IPR023457">
    <property type="entry name" value="Met-tRNA_synth_2"/>
</dbReference>
<evidence type="ECO:0000256" key="8">
    <source>
        <dbReference type="ARBA" id="ARBA00026124"/>
    </source>
</evidence>
<dbReference type="EC" id="6.1.1.10" evidence="2"/>
<dbReference type="SUPFAM" id="SSF47323">
    <property type="entry name" value="Anticodon-binding domain of a subclass of class I aminoacyl-tRNA synthetases"/>
    <property type="match status" value="1"/>
</dbReference>
<dbReference type="STRING" id="984487.A0A1E4SGT1"/>
<dbReference type="InterPro" id="IPR033911">
    <property type="entry name" value="MetRS_core"/>
</dbReference>
<reference evidence="13" key="1">
    <citation type="submission" date="2016-05" db="EMBL/GenBank/DDBJ databases">
        <title>Comparative genomics of biotechnologically important yeasts.</title>
        <authorList>
            <consortium name="DOE Joint Genome Institute"/>
            <person name="Riley R."/>
            <person name="Haridas S."/>
            <person name="Wolfe K.H."/>
            <person name="Lopes M.R."/>
            <person name="Hittinger C.T."/>
            <person name="Goker M."/>
            <person name="Salamov A."/>
            <person name="Wisecaver J."/>
            <person name="Long T.M."/>
            <person name="Aerts A.L."/>
            <person name="Barry K."/>
            <person name="Choi C."/>
            <person name="Clum A."/>
            <person name="Coughlan A.Y."/>
            <person name="Deshpande S."/>
            <person name="Douglass A.P."/>
            <person name="Hanson S.J."/>
            <person name="Klenk H.-P."/>
            <person name="Labutti K."/>
            <person name="Lapidus A."/>
            <person name="Lindquist E."/>
            <person name="Lipzen A."/>
            <person name="Meier-Kolthoff J.P."/>
            <person name="Ohm R.A."/>
            <person name="Otillar R.P."/>
            <person name="Pangilinan J."/>
            <person name="Peng Y."/>
            <person name="Rokas A."/>
            <person name="Rosa C.A."/>
            <person name="Scheuner C."/>
            <person name="Sibirny A.A."/>
            <person name="Slot J.C."/>
            <person name="Stielow J.B."/>
            <person name="Sun H."/>
            <person name="Kurtzman C.P."/>
            <person name="Blackwell M."/>
            <person name="Grigoriev I.V."/>
            <person name="Jeffries T.W."/>
        </authorList>
    </citation>
    <scope>NUCLEOTIDE SEQUENCE [LARGE SCALE GENOMIC DNA]</scope>
    <source>
        <strain evidence="13">NRRL Y-17324</strain>
    </source>
</reference>
<dbReference type="GO" id="GO:0004825">
    <property type="term" value="F:methionine-tRNA ligase activity"/>
    <property type="evidence" value="ECO:0007669"/>
    <property type="project" value="UniProtKB-EC"/>
</dbReference>
<evidence type="ECO:0000259" key="11">
    <source>
        <dbReference type="Pfam" id="PF09334"/>
    </source>
</evidence>
<dbReference type="RefSeq" id="XP_020063836.1">
    <property type="nucleotide sequence ID" value="XM_020210216.1"/>
</dbReference>
<dbReference type="Proteomes" id="UP000094285">
    <property type="component" value="Unassembled WGS sequence"/>
</dbReference>
<dbReference type="OrthoDB" id="24670at2759"/>
<keyword evidence="13" id="KW-1185">Reference proteome</keyword>
<keyword evidence="5 10" id="KW-0067">ATP-binding</keyword>
<dbReference type="CDD" id="cd00814">
    <property type="entry name" value="MetRS_core"/>
    <property type="match status" value="1"/>
</dbReference>
<dbReference type="InterPro" id="IPR014729">
    <property type="entry name" value="Rossmann-like_a/b/a_fold"/>
</dbReference>
<dbReference type="Gene3D" id="3.40.50.620">
    <property type="entry name" value="HUPs"/>
    <property type="match status" value="1"/>
</dbReference>
<evidence type="ECO:0000256" key="7">
    <source>
        <dbReference type="ARBA" id="ARBA00023146"/>
    </source>
</evidence>
<organism evidence="12 13">
    <name type="scientific">Suhomyces tanzawaensis NRRL Y-17324</name>
    <dbReference type="NCBI Taxonomy" id="984487"/>
    <lineage>
        <taxon>Eukaryota</taxon>
        <taxon>Fungi</taxon>
        <taxon>Dikarya</taxon>
        <taxon>Ascomycota</taxon>
        <taxon>Saccharomycotina</taxon>
        <taxon>Pichiomycetes</taxon>
        <taxon>Debaryomycetaceae</taxon>
        <taxon>Suhomyces</taxon>
    </lineage>
</organism>
<protein>
    <recommendedName>
        <fullName evidence="8">Methionine--tRNA ligase, mitochondrial</fullName>
        <ecNumber evidence="2">6.1.1.10</ecNumber>
    </recommendedName>
    <alternativeName>
        <fullName evidence="9">Methionyl-tRNA synthetase</fullName>
    </alternativeName>
</protein>
<keyword evidence="3 10" id="KW-0436">Ligase</keyword>
<evidence type="ECO:0000313" key="12">
    <source>
        <dbReference type="EMBL" id="ODV78714.1"/>
    </source>
</evidence>
<evidence type="ECO:0000256" key="5">
    <source>
        <dbReference type="ARBA" id="ARBA00022840"/>
    </source>
</evidence>
<feature type="domain" description="Methionyl/Leucyl tRNA synthetase" evidence="11">
    <location>
        <begin position="14"/>
        <end position="384"/>
    </location>
</feature>
<evidence type="ECO:0000256" key="2">
    <source>
        <dbReference type="ARBA" id="ARBA00012838"/>
    </source>
</evidence>
<gene>
    <name evidence="12" type="ORF">CANTADRAFT_53477</name>
</gene>
<evidence type="ECO:0000256" key="1">
    <source>
        <dbReference type="ARBA" id="ARBA00005594"/>
    </source>
</evidence>
<proteinExistence type="inferred from homology"/>
<dbReference type="Gene3D" id="1.10.730.10">
    <property type="entry name" value="Isoleucyl-tRNA Synthetase, Domain 1"/>
    <property type="match status" value="1"/>
</dbReference>
<dbReference type="NCBIfam" id="TIGR00398">
    <property type="entry name" value="metG"/>
    <property type="match status" value="1"/>
</dbReference>
<keyword evidence="7 10" id="KW-0030">Aminoacyl-tRNA synthetase</keyword>
<dbReference type="GO" id="GO:0005524">
    <property type="term" value="F:ATP binding"/>
    <property type="evidence" value="ECO:0007669"/>
    <property type="project" value="UniProtKB-KW"/>
</dbReference>
<comment type="similarity">
    <text evidence="1 10">Belongs to the class-I aminoacyl-tRNA synthetase family.</text>
</comment>
<dbReference type="AlphaFoldDB" id="A0A1E4SGT1"/>
<evidence type="ECO:0000256" key="4">
    <source>
        <dbReference type="ARBA" id="ARBA00022741"/>
    </source>
</evidence>
<dbReference type="SUPFAM" id="SSF52374">
    <property type="entry name" value="Nucleotidylyl transferase"/>
    <property type="match status" value="1"/>
</dbReference>
<evidence type="ECO:0000256" key="3">
    <source>
        <dbReference type="ARBA" id="ARBA00022598"/>
    </source>
</evidence>
<dbReference type="GO" id="GO:0006431">
    <property type="term" value="P:methionyl-tRNA aminoacylation"/>
    <property type="evidence" value="ECO:0007669"/>
    <property type="project" value="EnsemblFungi"/>
</dbReference>
<evidence type="ECO:0000313" key="13">
    <source>
        <dbReference type="Proteomes" id="UP000094285"/>
    </source>
</evidence>
<dbReference type="FunFam" id="2.170.220.10:FF:000002">
    <property type="entry name" value="Methionine--tRNA ligase"/>
    <property type="match status" value="1"/>
</dbReference>
<sequence length="563" mass="64633">MWRAIRKYSTKPFYVTSPIFYVNASPHLGHAYSMLLCDTRARWERLNPEKSSYLLTGTDEHGLKIQAAAEKRGVDPKQLVDEVSQNFKFLALKLNIGYDRFIRTTDSDHMETVRYFWDLMKSKGLIYEGSHSGWYSISDETFYPENQIMEVTENGVKKMIAKESRTEVIFQEENNYFFKLSQFQDQLIQHMEENPDFVVPKSKYNTLLAELKLTKLSDLSISRPSSRLKWSIEVPNDPSQKIYVWLDALLNYLTAAGFPNTFNKTESSFETQASNIWPATHVVGKDIIKFHCVYWPIFLMAAGVQLPTQVIVHSHWLSEGFKMSKSLGNVVDPIATQDYYGEDALRFFLSEYSNIETDCNFSEAAFSLSRDTLIGKYANLVTRCGGAKFNIEQSVEFYEQGQYEGIDDLITKKAINPEAAESIIKLGHELKHKLDSLYLTMDKKMAQFDQMKAIQEWWSVIELANVFFQTAEPWLYSKKLNDDKAYQILQNYYVFLAAESSRICSILISAIIPNLAGKILDRLGVDASKRSSHNARVGGDITYGKNANSKKHKIPIERVPTRE</sequence>